<sequence length="149" mass="16690">MLLRRDRMMLSVLIMLDVAFYAGSSSTVSAPDIAQRANLARRGIEPLLQTLSRAQLLDSTRGPKGGYSLPRPARDIFLTEIFEAVMADDTHEKIHTDEPLFQQVVIPFWQGMETTLQKHIKNVTLGDLLKKASQEGLVRPISEPITFSI</sequence>
<dbReference type="EMBL" id="CP060244">
    <property type="protein sequence ID" value="QNT79507.1"/>
    <property type="molecule type" value="Genomic_DNA"/>
</dbReference>
<dbReference type="InterPro" id="IPR000944">
    <property type="entry name" value="Tscrpt_reg_Rrf2"/>
</dbReference>
<evidence type="ECO:0000313" key="2">
    <source>
        <dbReference type="Proteomes" id="UP000516349"/>
    </source>
</evidence>
<dbReference type="PROSITE" id="PS51197">
    <property type="entry name" value="HTH_RRF2_2"/>
    <property type="match status" value="1"/>
</dbReference>
<dbReference type="PANTHER" id="PTHR33221:SF15">
    <property type="entry name" value="HTH-TYPE TRANSCRIPTIONAL REGULATOR YWGB-RELATED"/>
    <property type="match status" value="1"/>
</dbReference>
<reference evidence="1 2" key="1">
    <citation type="submission" date="2020-08" db="EMBL/GenBank/DDBJ databases">
        <title>Complete genome sequence of Entomobacter blattae G55GP.</title>
        <authorList>
            <person name="Poehlein A."/>
            <person name="Guzman J."/>
            <person name="Daniel R."/>
            <person name="Vilcinskas A."/>
        </authorList>
    </citation>
    <scope>NUCLEOTIDE SEQUENCE [LARGE SCALE GENOMIC DNA]</scope>
    <source>
        <strain evidence="1 2">G55GP</strain>
    </source>
</reference>
<dbReference type="SUPFAM" id="SSF46785">
    <property type="entry name" value="Winged helix' DNA-binding domain"/>
    <property type="match status" value="1"/>
</dbReference>
<dbReference type="PANTHER" id="PTHR33221">
    <property type="entry name" value="WINGED HELIX-TURN-HELIX TRANSCRIPTIONAL REGULATOR, RRF2 FAMILY"/>
    <property type="match status" value="1"/>
</dbReference>
<name>A0A7H1NUP7_9PROT</name>
<accession>A0A7H1NUP7</accession>
<dbReference type="InterPro" id="IPR036388">
    <property type="entry name" value="WH-like_DNA-bd_sf"/>
</dbReference>
<dbReference type="Proteomes" id="UP000516349">
    <property type="component" value="Chromosome"/>
</dbReference>
<dbReference type="Gene3D" id="1.10.10.10">
    <property type="entry name" value="Winged helix-like DNA-binding domain superfamily/Winged helix DNA-binding domain"/>
    <property type="match status" value="1"/>
</dbReference>
<dbReference type="GO" id="GO:0003700">
    <property type="term" value="F:DNA-binding transcription factor activity"/>
    <property type="evidence" value="ECO:0007669"/>
    <property type="project" value="TreeGrafter"/>
</dbReference>
<keyword evidence="2" id="KW-1185">Reference proteome</keyword>
<dbReference type="Pfam" id="PF02082">
    <property type="entry name" value="Rrf2"/>
    <property type="match status" value="1"/>
</dbReference>
<dbReference type="InterPro" id="IPR036390">
    <property type="entry name" value="WH_DNA-bd_sf"/>
</dbReference>
<dbReference type="AlphaFoldDB" id="A0A7H1NUP7"/>
<proteinExistence type="predicted"/>
<protein>
    <submittedName>
        <fullName evidence="1">HTH-type transcriptional regulator IscR</fullName>
    </submittedName>
</protein>
<dbReference type="KEGG" id="ebla:JGUZn3_23060"/>
<dbReference type="GO" id="GO:0005829">
    <property type="term" value="C:cytosol"/>
    <property type="evidence" value="ECO:0007669"/>
    <property type="project" value="TreeGrafter"/>
</dbReference>
<organism evidence="1 2">
    <name type="scientific">Entomobacter blattae</name>
    <dbReference type="NCBI Taxonomy" id="2762277"/>
    <lineage>
        <taxon>Bacteria</taxon>
        <taxon>Pseudomonadati</taxon>
        <taxon>Pseudomonadota</taxon>
        <taxon>Alphaproteobacteria</taxon>
        <taxon>Acetobacterales</taxon>
        <taxon>Acetobacteraceae</taxon>
        <taxon>Entomobacter</taxon>
    </lineage>
</organism>
<evidence type="ECO:0000313" key="1">
    <source>
        <dbReference type="EMBL" id="QNT79507.1"/>
    </source>
</evidence>
<dbReference type="RefSeq" id="WP_203413661.1">
    <property type="nucleotide sequence ID" value="NZ_CP060244.1"/>
</dbReference>
<gene>
    <name evidence="1" type="primary">iscR_2</name>
    <name evidence="1" type="ORF">JGUZn3_23060</name>
</gene>